<proteinExistence type="predicted"/>
<dbReference type="EMBL" id="LWSG01000007">
    <property type="protein sequence ID" value="OAS87840.1"/>
    <property type="molecule type" value="Genomic_DNA"/>
</dbReference>
<name>A0A179T3C3_9BACI</name>
<reference evidence="2" key="1">
    <citation type="submission" date="2016-04" db="EMBL/GenBank/DDBJ databases">
        <authorList>
            <person name="Lyu Z."/>
            <person name="Lyu W."/>
        </authorList>
    </citation>
    <scope>NUCLEOTIDE SEQUENCE [LARGE SCALE GENOMIC DNA]</scope>
    <source>
        <strain evidence="2">C44</strain>
    </source>
</reference>
<organism evidence="1 2">
    <name type="scientific">Metabacillus litoralis</name>
    <dbReference type="NCBI Taxonomy" id="152268"/>
    <lineage>
        <taxon>Bacteria</taxon>
        <taxon>Bacillati</taxon>
        <taxon>Bacillota</taxon>
        <taxon>Bacilli</taxon>
        <taxon>Bacillales</taxon>
        <taxon>Bacillaceae</taxon>
        <taxon>Metabacillus</taxon>
    </lineage>
</organism>
<keyword evidence="2" id="KW-1185">Reference proteome</keyword>
<evidence type="ECO:0000313" key="1">
    <source>
        <dbReference type="EMBL" id="OAS87840.1"/>
    </source>
</evidence>
<dbReference type="Proteomes" id="UP000078534">
    <property type="component" value="Unassembled WGS sequence"/>
</dbReference>
<evidence type="ECO:0008006" key="3">
    <source>
        <dbReference type="Google" id="ProtNLM"/>
    </source>
</evidence>
<dbReference type="Gene3D" id="3.40.50.1010">
    <property type="entry name" value="5'-nuclease"/>
    <property type="match status" value="1"/>
</dbReference>
<sequence length="185" mass="21174">MTNFLLDTNVLRYSAGSSPQLSPFVQAFWQSTVLDKNHTMYVGDETIREIELQSFRIPETELELILYQLIPSLIEVKYVPSVQREHELRQAIAYALKTYNLPLPNGSIIRNNVIPSINDARLMLTALDNDLTIVTNNIKDFIFYQCVGNDLFDPVNNIPVPPLSTSLWNQLQADTIFKQFVTKIL</sequence>
<protein>
    <recommendedName>
        <fullName evidence="3">DUF4411 family protein</fullName>
    </recommendedName>
</protein>
<accession>A0A179T3C3</accession>
<gene>
    <name evidence="1" type="ORF">A6K24_19100</name>
</gene>
<dbReference type="STRING" id="152268.A6K24_19100"/>
<dbReference type="RefSeq" id="WP_066329640.1">
    <property type="nucleotide sequence ID" value="NZ_LWSG01000007.1"/>
</dbReference>
<dbReference type="InterPro" id="IPR029060">
    <property type="entry name" value="PIN-like_dom_sf"/>
</dbReference>
<evidence type="ECO:0000313" key="2">
    <source>
        <dbReference type="Proteomes" id="UP000078534"/>
    </source>
</evidence>
<dbReference type="SUPFAM" id="SSF88723">
    <property type="entry name" value="PIN domain-like"/>
    <property type="match status" value="1"/>
</dbReference>
<comment type="caution">
    <text evidence="1">The sequence shown here is derived from an EMBL/GenBank/DDBJ whole genome shotgun (WGS) entry which is preliminary data.</text>
</comment>
<dbReference type="AlphaFoldDB" id="A0A179T3C3"/>